<sequence>MKELIQNTIRQSMQKSLILFAIKQKEISRCSLMHNVRFAILLHQELIHFNDDNNSNNIYFELMKKLSFFVPYKFGVSFKQVF</sequence>
<protein>
    <submittedName>
        <fullName evidence="1">Uncharacterized protein</fullName>
    </submittedName>
</protein>
<accession>A0ABQ8JKH8</accession>
<gene>
    <name evidence="1" type="ORF">DERP_008094</name>
</gene>
<proteinExistence type="predicted"/>
<evidence type="ECO:0000313" key="1">
    <source>
        <dbReference type="EMBL" id="KAH9422831.1"/>
    </source>
</evidence>
<keyword evidence="2" id="KW-1185">Reference proteome</keyword>
<dbReference type="Proteomes" id="UP000887458">
    <property type="component" value="Unassembled WGS sequence"/>
</dbReference>
<reference evidence="1 2" key="1">
    <citation type="journal article" date="2018" name="J. Allergy Clin. Immunol.">
        <title>High-quality assembly of Dermatophagoides pteronyssinus genome and transcriptome reveals a wide range of novel allergens.</title>
        <authorList>
            <person name="Liu X.Y."/>
            <person name="Yang K.Y."/>
            <person name="Wang M.Q."/>
            <person name="Kwok J.S."/>
            <person name="Zeng X."/>
            <person name="Yang Z."/>
            <person name="Xiao X.J."/>
            <person name="Lau C.P."/>
            <person name="Li Y."/>
            <person name="Huang Z.M."/>
            <person name="Ba J.G."/>
            <person name="Yim A.K."/>
            <person name="Ouyang C.Y."/>
            <person name="Ngai S.M."/>
            <person name="Chan T.F."/>
            <person name="Leung E.L."/>
            <person name="Liu L."/>
            <person name="Liu Z.G."/>
            <person name="Tsui S.K."/>
        </authorList>
    </citation>
    <scope>NUCLEOTIDE SEQUENCE [LARGE SCALE GENOMIC DNA]</scope>
    <source>
        <strain evidence="1">Derp</strain>
    </source>
</reference>
<dbReference type="EMBL" id="NJHN03000035">
    <property type="protein sequence ID" value="KAH9422831.1"/>
    <property type="molecule type" value="Genomic_DNA"/>
</dbReference>
<organism evidence="1 2">
    <name type="scientific">Dermatophagoides pteronyssinus</name>
    <name type="common">European house dust mite</name>
    <dbReference type="NCBI Taxonomy" id="6956"/>
    <lineage>
        <taxon>Eukaryota</taxon>
        <taxon>Metazoa</taxon>
        <taxon>Ecdysozoa</taxon>
        <taxon>Arthropoda</taxon>
        <taxon>Chelicerata</taxon>
        <taxon>Arachnida</taxon>
        <taxon>Acari</taxon>
        <taxon>Acariformes</taxon>
        <taxon>Sarcoptiformes</taxon>
        <taxon>Astigmata</taxon>
        <taxon>Psoroptidia</taxon>
        <taxon>Analgoidea</taxon>
        <taxon>Pyroglyphidae</taxon>
        <taxon>Dermatophagoidinae</taxon>
        <taxon>Dermatophagoides</taxon>
    </lineage>
</organism>
<evidence type="ECO:0000313" key="2">
    <source>
        <dbReference type="Proteomes" id="UP000887458"/>
    </source>
</evidence>
<name>A0ABQ8JKH8_DERPT</name>
<comment type="caution">
    <text evidence="1">The sequence shown here is derived from an EMBL/GenBank/DDBJ whole genome shotgun (WGS) entry which is preliminary data.</text>
</comment>
<reference evidence="1 2" key="2">
    <citation type="journal article" date="2022" name="Mol. Biol. Evol.">
        <title>Comparative Genomics Reveals Insights into the Divergent Evolution of Astigmatic Mites and Household Pest Adaptations.</title>
        <authorList>
            <person name="Xiong Q."/>
            <person name="Wan A.T."/>
            <person name="Liu X."/>
            <person name="Fung C.S."/>
            <person name="Xiao X."/>
            <person name="Malainual N."/>
            <person name="Hou J."/>
            <person name="Wang L."/>
            <person name="Wang M."/>
            <person name="Yang K.Y."/>
            <person name="Cui Y."/>
            <person name="Leung E.L."/>
            <person name="Nong W."/>
            <person name="Shin S.K."/>
            <person name="Au S.W."/>
            <person name="Jeong K.Y."/>
            <person name="Chew F.T."/>
            <person name="Hui J.H."/>
            <person name="Leung T.F."/>
            <person name="Tungtrongchitr A."/>
            <person name="Zhong N."/>
            <person name="Liu Z."/>
            <person name="Tsui S.K."/>
        </authorList>
    </citation>
    <scope>NUCLEOTIDE SEQUENCE [LARGE SCALE GENOMIC DNA]</scope>
    <source>
        <strain evidence="1">Derp</strain>
    </source>
</reference>